<dbReference type="Proteomes" id="UP000321049">
    <property type="component" value="Unassembled WGS sequence"/>
</dbReference>
<gene>
    <name evidence="1" type="ORF">CTE05_24650</name>
</gene>
<dbReference type="EMBL" id="BJWH01000012">
    <property type="protein sequence ID" value="GEL98918.1"/>
    <property type="molecule type" value="Genomic_DNA"/>
</dbReference>
<dbReference type="RefSeq" id="WP_146846514.1">
    <property type="nucleotide sequence ID" value="NZ_BJWH01000012.1"/>
</dbReference>
<name>A0A511JLP7_9CELL</name>
<sequence length="350" mass="38268">MSDPVGLWWDAGLEWFDRRWAARRAAELRAAVERHARLPVIPLIVQFDARLPHPAAEVWELVAGESHVTCGPDHVLGFTLPSTRGREEEVVRCCVVRAPDGAWTGRLSTQGELVEGWRDVTFALSSAHPSRSTLTLTPDGDDACVLRWDVDTEAHPGTAAREHDGLADEMRRGVARVAAALARDELDESWSVTRPCVADRHVDVEVSVEAVVQATPQAAWAVVADADRFVPVPDDRAASFSVPGSLRGEPGELVGVLLCPGQQGSTVLFWRVVALLPGRAVVWRTLSTDAAHAARREISIEPEGDGVRVCLTVREGTHPSEARSVRRRVRAGGERYLELLRAELADPLRT</sequence>
<comment type="caution">
    <text evidence="1">The sequence shown here is derived from an EMBL/GenBank/DDBJ whole genome shotgun (WGS) entry which is preliminary data.</text>
</comment>
<organism evidence="1 2">
    <name type="scientific">Cellulomonas terrae</name>
    <dbReference type="NCBI Taxonomy" id="311234"/>
    <lineage>
        <taxon>Bacteria</taxon>
        <taxon>Bacillati</taxon>
        <taxon>Actinomycetota</taxon>
        <taxon>Actinomycetes</taxon>
        <taxon>Micrococcales</taxon>
        <taxon>Cellulomonadaceae</taxon>
        <taxon>Cellulomonas</taxon>
    </lineage>
</organism>
<dbReference type="InterPro" id="IPR023393">
    <property type="entry name" value="START-like_dom_sf"/>
</dbReference>
<evidence type="ECO:0000313" key="1">
    <source>
        <dbReference type="EMBL" id="GEL98918.1"/>
    </source>
</evidence>
<evidence type="ECO:0000313" key="2">
    <source>
        <dbReference type="Proteomes" id="UP000321049"/>
    </source>
</evidence>
<dbReference type="AlphaFoldDB" id="A0A511JLP7"/>
<reference evidence="1 2" key="1">
    <citation type="submission" date="2019-07" db="EMBL/GenBank/DDBJ databases">
        <title>Whole genome shotgun sequence of Cellulomonas terrae NBRC 100819.</title>
        <authorList>
            <person name="Hosoyama A."/>
            <person name="Uohara A."/>
            <person name="Ohji S."/>
            <person name="Ichikawa N."/>
        </authorList>
    </citation>
    <scope>NUCLEOTIDE SEQUENCE [LARGE SCALE GENOMIC DNA]</scope>
    <source>
        <strain evidence="1 2">NBRC 100819</strain>
    </source>
</reference>
<dbReference type="Gene3D" id="3.30.530.20">
    <property type="match status" value="1"/>
</dbReference>
<protein>
    <submittedName>
        <fullName evidence="1">Uncharacterized protein</fullName>
    </submittedName>
</protein>
<keyword evidence="2" id="KW-1185">Reference proteome</keyword>
<proteinExistence type="predicted"/>
<dbReference type="SUPFAM" id="SSF55961">
    <property type="entry name" value="Bet v1-like"/>
    <property type="match status" value="2"/>
</dbReference>
<accession>A0A511JLP7</accession>